<dbReference type="GO" id="GO:0005886">
    <property type="term" value="C:plasma membrane"/>
    <property type="evidence" value="ECO:0007669"/>
    <property type="project" value="TreeGrafter"/>
</dbReference>
<evidence type="ECO:0000313" key="5">
    <source>
        <dbReference type="EMBL" id="TGD19296.1"/>
    </source>
</evidence>
<dbReference type="EMBL" id="RKLX01000006">
    <property type="protein sequence ID" value="TGD19296.1"/>
    <property type="molecule type" value="Genomic_DNA"/>
</dbReference>
<organism evidence="5 6">
    <name type="scientific">Levilactobacillus suantsaiihabitans</name>
    <dbReference type="NCBI Taxonomy" id="2487722"/>
    <lineage>
        <taxon>Bacteria</taxon>
        <taxon>Bacillati</taxon>
        <taxon>Bacillota</taxon>
        <taxon>Bacilli</taxon>
        <taxon>Lactobacillales</taxon>
        <taxon>Lactobacillaceae</taxon>
        <taxon>Levilactobacillus</taxon>
    </lineage>
</organism>
<dbReference type="AlphaFoldDB" id="A0A4Z0JBR9"/>
<reference evidence="5 6" key="1">
    <citation type="submission" date="2018-10" db="EMBL/GenBank/DDBJ databases">
        <title>Lactobacillus sp. R7 and Lactobacillus sp. R19 isolated from fermented mustard green product of Taiwan.</title>
        <authorList>
            <person name="Lin S.-T."/>
        </authorList>
    </citation>
    <scope>NUCLEOTIDE SEQUENCE [LARGE SCALE GENOMIC DNA]</scope>
    <source>
        <strain evidence="5 6">BCRC 81129</strain>
    </source>
</reference>
<protein>
    <submittedName>
        <fullName evidence="5">AAA family ATPase</fullName>
    </submittedName>
</protein>
<dbReference type="SMART" id="SM00382">
    <property type="entry name" value="AAA"/>
    <property type="match status" value="1"/>
</dbReference>
<sequence>MQTLIDELLAAAVGRTASDIYILPQADSYQIRLRHATGLVAWQTLPADRGRQVISYFKFHANMTVSENRRPQVGAMTWPGPPPIELRFSTVGDFANRESLVIRLIYPYALTTNAYLVPKQQAQLQALASHRGLVLLAGPTGAGKTTTLYHVASQLNANAVVLTVEDPVEIKEPRFMQLQVNPAAGMTYAALIKVGLRHRPDVFIIGEIRDAATAQAAIRAALSGHLVLSTVHAQHAAGAISRLQDLGIATSQLRQVLTASCYQRLLPRVAAGPAVLLDMLHGTDLWTTTSMTEGWQKHLDEAVRTNQISLATAQRFQFG</sequence>
<dbReference type="Pfam" id="PF00437">
    <property type="entry name" value="T2SSE"/>
    <property type="match status" value="1"/>
</dbReference>
<keyword evidence="2" id="KW-0547">Nucleotide-binding</keyword>
<proteinExistence type="inferred from homology"/>
<comment type="caution">
    <text evidence="5">The sequence shown here is derived from an EMBL/GenBank/DDBJ whole genome shotgun (WGS) entry which is preliminary data.</text>
</comment>
<evidence type="ECO:0000256" key="1">
    <source>
        <dbReference type="ARBA" id="ARBA00006611"/>
    </source>
</evidence>
<dbReference type="InterPro" id="IPR047667">
    <property type="entry name" value="ATPase_ComGA"/>
</dbReference>
<dbReference type="InterPro" id="IPR027417">
    <property type="entry name" value="P-loop_NTPase"/>
</dbReference>
<comment type="similarity">
    <text evidence="1">Belongs to the GSP E family.</text>
</comment>
<dbReference type="SUPFAM" id="SSF52540">
    <property type="entry name" value="P-loop containing nucleoside triphosphate hydrolases"/>
    <property type="match status" value="1"/>
</dbReference>
<dbReference type="PANTHER" id="PTHR30258:SF2">
    <property type="entry name" value="COMG OPERON PROTEIN 1"/>
    <property type="match status" value="1"/>
</dbReference>
<dbReference type="GO" id="GO:0016887">
    <property type="term" value="F:ATP hydrolysis activity"/>
    <property type="evidence" value="ECO:0007669"/>
    <property type="project" value="TreeGrafter"/>
</dbReference>
<dbReference type="Gene3D" id="3.30.450.90">
    <property type="match status" value="1"/>
</dbReference>
<dbReference type="CDD" id="cd01129">
    <property type="entry name" value="PulE-GspE-like"/>
    <property type="match status" value="1"/>
</dbReference>
<dbReference type="RefSeq" id="WP_135367717.1">
    <property type="nucleotide sequence ID" value="NZ_RKLX01000006.1"/>
</dbReference>
<evidence type="ECO:0000259" key="4">
    <source>
        <dbReference type="SMART" id="SM00382"/>
    </source>
</evidence>
<dbReference type="Proteomes" id="UP000297348">
    <property type="component" value="Unassembled WGS sequence"/>
</dbReference>
<dbReference type="InterPro" id="IPR003593">
    <property type="entry name" value="AAA+_ATPase"/>
</dbReference>
<evidence type="ECO:0000313" key="6">
    <source>
        <dbReference type="Proteomes" id="UP000297348"/>
    </source>
</evidence>
<name>A0A4Z0JBR9_9LACO</name>
<dbReference type="GO" id="GO:0005524">
    <property type="term" value="F:ATP binding"/>
    <property type="evidence" value="ECO:0007669"/>
    <property type="project" value="UniProtKB-KW"/>
</dbReference>
<evidence type="ECO:0000256" key="2">
    <source>
        <dbReference type="ARBA" id="ARBA00022741"/>
    </source>
</evidence>
<dbReference type="Gene3D" id="3.40.50.300">
    <property type="entry name" value="P-loop containing nucleotide triphosphate hydrolases"/>
    <property type="match status" value="1"/>
</dbReference>
<keyword evidence="3" id="KW-0067">ATP-binding</keyword>
<dbReference type="OrthoDB" id="9808272at2"/>
<dbReference type="InterPro" id="IPR001482">
    <property type="entry name" value="T2SS/T4SS_dom"/>
</dbReference>
<dbReference type="PANTHER" id="PTHR30258">
    <property type="entry name" value="TYPE II SECRETION SYSTEM PROTEIN GSPE-RELATED"/>
    <property type="match status" value="1"/>
</dbReference>
<evidence type="ECO:0000256" key="3">
    <source>
        <dbReference type="ARBA" id="ARBA00022840"/>
    </source>
</evidence>
<dbReference type="NCBIfam" id="NF041000">
    <property type="entry name" value="ATPase_ComGA"/>
    <property type="match status" value="1"/>
</dbReference>
<feature type="domain" description="AAA+ ATPase" evidence="4">
    <location>
        <begin position="130"/>
        <end position="250"/>
    </location>
</feature>
<keyword evidence="6" id="KW-1185">Reference proteome</keyword>
<gene>
    <name evidence="5" type="ORF">EGT51_05335</name>
</gene>
<accession>A0A4Z0JBR9</accession>